<dbReference type="InterPro" id="IPR045851">
    <property type="entry name" value="AMP-bd_C_sf"/>
</dbReference>
<sequence>MNRPIAATRASTVADLLAPLTGVDDRGVWFEGTFRSWADHLADAALRAGVVRSRLSADRPPHVGVLLANTPEFSALFAAAARHGFVLVGLNTTRRGDALAADIARGDCQIVLCGVDTRHLLDGLDLGGTRVVDVDSPDWAAAVAAGESAPLADPAPDDLMMLIFTSGTTGDPKAVRCTHRTFATSGPMLAERFGLGPDDVAYLSMPMFHSNAMIAGWCVAVAGGASIALRRSFSARGFVEDVHRYGVTYANYVGKPMNYILATEPHSDDATSSLRVMYGNEASARDRRRFAERFGCRVVDGFGSTEGGVAITRTPETPDDALGPLREPTAVVDVETGRPVPTGVVGEIVNSSGPGLFAGYYNDPGATAERMRGGIYHTGDLAWVDDAGYLHFAGRLGDWLRVDGENIGTGPIERILLRHPAIRQVAVHGVPVEIGDEIEAVLVADELTADEFGEFLCAQDDLGPKQWPHRVRIVDALPETATFKTVKRLLAADSTPPTWHRDGRAYRTET</sequence>
<dbReference type="InterPro" id="IPR042099">
    <property type="entry name" value="ANL_N_sf"/>
</dbReference>
<reference evidence="7 8" key="1">
    <citation type="submission" date="2017-05" db="EMBL/GenBank/DDBJ databases">
        <title>Biotechnological potential of actinobacteria isolated from South African environments.</title>
        <authorList>
            <person name="Le Roes-Hill M."/>
            <person name="Prins A."/>
            <person name="Durrell K.A."/>
        </authorList>
    </citation>
    <scope>NUCLEOTIDE SEQUENCE [LARGE SCALE GENOMIC DNA]</scope>
    <source>
        <strain evidence="7">BS2</strain>
    </source>
</reference>
<dbReference type="GO" id="GO:0005886">
    <property type="term" value="C:plasma membrane"/>
    <property type="evidence" value="ECO:0007669"/>
    <property type="project" value="TreeGrafter"/>
</dbReference>
<dbReference type="GO" id="GO:0005524">
    <property type="term" value="F:ATP binding"/>
    <property type="evidence" value="ECO:0007669"/>
    <property type="project" value="UniProtKB-KW"/>
</dbReference>
<dbReference type="InterPro" id="IPR025110">
    <property type="entry name" value="AMP-bd_C"/>
</dbReference>
<proteinExistence type="inferred from homology"/>
<feature type="domain" description="AMP-dependent synthetase/ligase" evidence="5">
    <location>
        <begin position="31"/>
        <end position="361"/>
    </location>
</feature>
<name>A0A2C9ZI48_9ACTN</name>
<dbReference type="Gene3D" id="3.40.50.12780">
    <property type="entry name" value="N-terminal domain of ligase-like"/>
    <property type="match status" value="1"/>
</dbReference>
<evidence type="ECO:0000256" key="1">
    <source>
        <dbReference type="ARBA" id="ARBA00006432"/>
    </source>
</evidence>
<dbReference type="InterPro" id="IPR020845">
    <property type="entry name" value="AMP-binding_CS"/>
</dbReference>
<dbReference type="SUPFAM" id="SSF56801">
    <property type="entry name" value="Acetyl-CoA synthetase-like"/>
    <property type="match status" value="1"/>
</dbReference>
<comment type="caution">
    <text evidence="7">The sequence shown here is derived from an EMBL/GenBank/DDBJ whole genome shotgun (WGS) entry which is preliminary data.</text>
</comment>
<keyword evidence="8" id="KW-1185">Reference proteome</keyword>
<keyword evidence="2" id="KW-0436">Ligase</keyword>
<dbReference type="OrthoDB" id="9803968at2"/>
<dbReference type="Gene3D" id="3.30.300.30">
    <property type="match status" value="1"/>
</dbReference>
<comment type="similarity">
    <text evidence="1">Belongs to the ATP-dependent AMP-binding enzyme family.</text>
</comment>
<evidence type="ECO:0000313" key="7">
    <source>
        <dbReference type="EMBL" id="OUC76046.1"/>
    </source>
</evidence>
<dbReference type="RefSeq" id="WP_086537605.1">
    <property type="nucleotide sequence ID" value="NZ_NGFO01000042.1"/>
</dbReference>
<organism evidence="7 8">
    <name type="scientific">Gordonia lacunae</name>
    <dbReference type="NCBI Taxonomy" id="417102"/>
    <lineage>
        <taxon>Bacteria</taxon>
        <taxon>Bacillati</taxon>
        <taxon>Actinomycetota</taxon>
        <taxon>Actinomycetes</taxon>
        <taxon>Mycobacteriales</taxon>
        <taxon>Gordoniaceae</taxon>
        <taxon>Gordonia</taxon>
    </lineage>
</organism>
<dbReference type="GO" id="GO:0005324">
    <property type="term" value="F:long-chain fatty acid transmembrane transporter activity"/>
    <property type="evidence" value="ECO:0007669"/>
    <property type="project" value="TreeGrafter"/>
</dbReference>
<dbReference type="EMBL" id="NGFO01000042">
    <property type="protein sequence ID" value="OUC76046.1"/>
    <property type="molecule type" value="Genomic_DNA"/>
</dbReference>
<protein>
    <submittedName>
        <fullName evidence="7">Acyl-CoA synthetase</fullName>
    </submittedName>
</protein>
<accession>A0A2C9ZI48</accession>
<gene>
    <name evidence="7" type="ORF">CA982_23770</name>
</gene>
<keyword evidence="3" id="KW-0547">Nucleotide-binding</keyword>
<dbReference type="InterPro" id="IPR000873">
    <property type="entry name" value="AMP-dep_synth/lig_dom"/>
</dbReference>
<evidence type="ECO:0000256" key="3">
    <source>
        <dbReference type="ARBA" id="ARBA00022741"/>
    </source>
</evidence>
<dbReference type="STRING" id="417102.CA982_23770"/>
<feature type="domain" description="AMP-binding enzyme C-terminal" evidence="6">
    <location>
        <begin position="412"/>
        <end position="484"/>
    </location>
</feature>
<evidence type="ECO:0000259" key="5">
    <source>
        <dbReference type="Pfam" id="PF00501"/>
    </source>
</evidence>
<dbReference type="Proteomes" id="UP000194632">
    <property type="component" value="Unassembled WGS sequence"/>
</dbReference>
<keyword evidence="4" id="KW-0067">ATP-binding</keyword>
<evidence type="ECO:0000256" key="2">
    <source>
        <dbReference type="ARBA" id="ARBA00022598"/>
    </source>
</evidence>
<dbReference type="GO" id="GO:0004467">
    <property type="term" value="F:long-chain fatty acid-CoA ligase activity"/>
    <property type="evidence" value="ECO:0007669"/>
    <property type="project" value="TreeGrafter"/>
</dbReference>
<dbReference type="Pfam" id="PF00501">
    <property type="entry name" value="AMP-binding"/>
    <property type="match status" value="1"/>
</dbReference>
<dbReference type="PANTHER" id="PTHR43107">
    <property type="entry name" value="LONG-CHAIN FATTY ACID TRANSPORT PROTEIN"/>
    <property type="match status" value="1"/>
</dbReference>
<evidence type="ECO:0000259" key="6">
    <source>
        <dbReference type="Pfam" id="PF13193"/>
    </source>
</evidence>
<dbReference type="AlphaFoldDB" id="A0A2C9ZI48"/>
<dbReference type="Pfam" id="PF13193">
    <property type="entry name" value="AMP-binding_C"/>
    <property type="match status" value="1"/>
</dbReference>
<evidence type="ECO:0000313" key="8">
    <source>
        <dbReference type="Proteomes" id="UP000194632"/>
    </source>
</evidence>
<dbReference type="PROSITE" id="PS00455">
    <property type="entry name" value="AMP_BINDING"/>
    <property type="match status" value="1"/>
</dbReference>
<dbReference type="GO" id="GO:0044539">
    <property type="term" value="P:long-chain fatty acid import into cell"/>
    <property type="evidence" value="ECO:0007669"/>
    <property type="project" value="TreeGrafter"/>
</dbReference>
<dbReference type="PANTHER" id="PTHR43107:SF15">
    <property type="entry name" value="FATTY ACID TRANSPORT PROTEIN 3, ISOFORM A"/>
    <property type="match status" value="1"/>
</dbReference>
<evidence type="ECO:0000256" key="4">
    <source>
        <dbReference type="ARBA" id="ARBA00022840"/>
    </source>
</evidence>